<dbReference type="FunFam" id="3.30.70.270:FF:000020">
    <property type="entry name" value="Transposon Tf2-6 polyprotein-like Protein"/>
    <property type="match status" value="1"/>
</dbReference>
<dbReference type="EMBL" id="NBNE01002223">
    <property type="protein sequence ID" value="OWZ11115.1"/>
    <property type="molecule type" value="Genomic_DNA"/>
</dbReference>
<dbReference type="InterPro" id="IPR050951">
    <property type="entry name" value="Retrovirus_Pol_polyprotein"/>
</dbReference>
<protein>
    <submittedName>
        <fullName evidence="3">Retrotransposon nucleocapsid protein</fullName>
    </submittedName>
</protein>
<dbReference type="GO" id="GO:0003824">
    <property type="term" value="F:catalytic activity"/>
    <property type="evidence" value="ECO:0007669"/>
    <property type="project" value="UniProtKB-KW"/>
</dbReference>
<feature type="domain" description="Reverse transcriptase/retrotransposon-derived protein RNase H-like" evidence="2">
    <location>
        <begin position="202"/>
        <end position="253"/>
    </location>
</feature>
<sequence>MLCAVTGVFVETSKRPGCTDLLKFKIDTGISSLNLSVFRKWKVTTICVLMIRKPNGGVRFWIGYRKLNAVTIKDSYPMPLIDDILDVVGKVKIGSTIASGFPTHLIRVGQVLERFQAAGFKLKMKKWGRNQVVFLGHIVTPSGIPPHPKKVNTVLNVARPHDLRTVRAFWVLTSYLRRYIPGFGAIAAPLERLKEKGTAFRWSEDCKVAFNQLQRSLVRPPILVNPDFSKRFKLYVYSSHQAVGACLMQEVDGRNR</sequence>
<dbReference type="Gene3D" id="3.30.70.270">
    <property type="match status" value="3"/>
</dbReference>
<keyword evidence="1" id="KW-0511">Multifunctional enzyme</keyword>
<accession>A0A225W0J9</accession>
<dbReference type="InterPro" id="IPR041577">
    <property type="entry name" value="RT_RNaseH_2"/>
</dbReference>
<evidence type="ECO:0000313" key="4">
    <source>
        <dbReference type="Proteomes" id="UP000198211"/>
    </source>
</evidence>
<comment type="caution">
    <text evidence="3">The sequence shown here is derived from an EMBL/GenBank/DDBJ whole genome shotgun (WGS) entry which is preliminary data.</text>
</comment>
<dbReference type="Proteomes" id="UP000198211">
    <property type="component" value="Unassembled WGS sequence"/>
</dbReference>
<dbReference type="InterPro" id="IPR043502">
    <property type="entry name" value="DNA/RNA_pol_sf"/>
</dbReference>
<evidence type="ECO:0000256" key="1">
    <source>
        <dbReference type="ARBA" id="ARBA00023268"/>
    </source>
</evidence>
<reference evidence="4" key="1">
    <citation type="submission" date="2017-03" db="EMBL/GenBank/DDBJ databases">
        <title>Phytopthora megakarya and P. palmivora, two closely related causual agents of cacao black pod achieved similar genome size and gene model numbers by different mechanisms.</title>
        <authorList>
            <person name="Ali S."/>
            <person name="Shao J."/>
            <person name="Larry D.J."/>
            <person name="Kronmiller B."/>
            <person name="Shen D."/>
            <person name="Strem M.D."/>
            <person name="Melnick R.L."/>
            <person name="Guiltinan M.J."/>
            <person name="Tyler B.M."/>
            <person name="Meinhardt L.W."/>
            <person name="Bailey B.A."/>
        </authorList>
    </citation>
    <scope>NUCLEOTIDE SEQUENCE [LARGE SCALE GENOMIC DNA]</scope>
    <source>
        <strain evidence="4">zdho120</strain>
    </source>
</reference>
<dbReference type="Pfam" id="PF17919">
    <property type="entry name" value="RT_RNaseH_2"/>
    <property type="match status" value="1"/>
</dbReference>
<dbReference type="PANTHER" id="PTHR37984:SF5">
    <property type="entry name" value="PROTEIN NYNRIN-LIKE"/>
    <property type="match status" value="1"/>
</dbReference>
<name>A0A225W0J9_9STRA</name>
<dbReference type="AlphaFoldDB" id="A0A225W0J9"/>
<gene>
    <name evidence="3" type="ORF">PHMEG_00015913</name>
</gene>
<dbReference type="SUPFAM" id="SSF56672">
    <property type="entry name" value="DNA/RNA polymerases"/>
    <property type="match status" value="1"/>
</dbReference>
<keyword evidence="4" id="KW-1185">Reference proteome</keyword>
<evidence type="ECO:0000259" key="2">
    <source>
        <dbReference type="Pfam" id="PF17919"/>
    </source>
</evidence>
<dbReference type="PANTHER" id="PTHR37984">
    <property type="entry name" value="PROTEIN CBG26694"/>
    <property type="match status" value="1"/>
</dbReference>
<dbReference type="STRING" id="4795.A0A225W0J9"/>
<dbReference type="InterPro" id="IPR043128">
    <property type="entry name" value="Rev_trsase/Diguanyl_cyclase"/>
</dbReference>
<organism evidence="3 4">
    <name type="scientific">Phytophthora megakarya</name>
    <dbReference type="NCBI Taxonomy" id="4795"/>
    <lineage>
        <taxon>Eukaryota</taxon>
        <taxon>Sar</taxon>
        <taxon>Stramenopiles</taxon>
        <taxon>Oomycota</taxon>
        <taxon>Peronosporomycetes</taxon>
        <taxon>Peronosporales</taxon>
        <taxon>Peronosporaceae</taxon>
        <taxon>Phytophthora</taxon>
    </lineage>
</organism>
<dbReference type="OrthoDB" id="116078at2759"/>
<proteinExistence type="predicted"/>
<evidence type="ECO:0000313" key="3">
    <source>
        <dbReference type="EMBL" id="OWZ11115.1"/>
    </source>
</evidence>
<dbReference type="Gene3D" id="3.10.10.10">
    <property type="entry name" value="HIV Type 1 Reverse Transcriptase, subunit A, domain 1"/>
    <property type="match status" value="1"/>
</dbReference>